<evidence type="ECO:0000313" key="4">
    <source>
        <dbReference type="Proteomes" id="UP001597112"/>
    </source>
</evidence>
<dbReference type="RefSeq" id="WP_377583225.1">
    <property type="nucleotide sequence ID" value="NZ_JBHTKA010000008.1"/>
</dbReference>
<dbReference type="Pfam" id="PF14257">
    <property type="entry name" value="DUF4349"/>
    <property type="match status" value="1"/>
</dbReference>
<dbReference type="Proteomes" id="UP001597112">
    <property type="component" value="Unassembled WGS sequence"/>
</dbReference>
<proteinExistence type="predicted"/>
<sequence length="297" mass="34525">MKIVFKKRLVRTIAILLIGFFVLFIFRFIYGYSTGLSEVQEEYFSDFFSNLEDVKRNYASDSYKFKTYQQSSPAQSQQPHEFDVNQKYEKTATIKSKSSDFDRDEKKLREHIKKQNGIIQYEENAGKRGNRSLHLLIGIPPASFDSSYTDMLKIGNIRSKEITKIDKTNEFKNLNAQKASLEITRQSLLDIKKQSGRIEEYINLQNRILEIEQELQGLGVQLGDFDVENEFCTIRFSLLEGREVKVSMLHRIKVAFEWTAQYYLLFIAIAAAASIFAFFFLLIIDKLIPGIINKINQ</sequence>
<evidence type="ECO:0000313" key="3">
    <source>
        <dbReference type="EMBL" id="MFD1002278.1"/>
    </source>
</evidence>
<feature type="transmembrane region" description="Helical" evidence="1">
    <location>
        <begin position="12"/>
        <end position="30"/>
    </location>
</feature>
<keyword evidence="1" id="KW-0812">Transmembrane</keyword>
<evidence type="ECO:0000259" key="2">
    <source>
        <dbReference type="Pfam" id="PF14257"/>
    </source>
</evidence>
<reference evidence="4" key="1">
    <citation type="journal article" date="2019" name="Int. J. Syst. Evol. Microbiol.">
        <title>The Global Catalogue of Microorganisms (GCM) 10K type strain sequencing project: providing services to taxonomists for standard genome sequencing and annotation.</title>
        <authorList>
            <consortium name="The Broad Institute Genomics Platform"/>
            <consortium name="The Broad Institute Genome Sequencing Center for Infectious Disease"/>
            <person name="Wu L."/>
            <person name="Ma J."/>
        </authorList>
    </citation>
    <scope>NUCLEOTIDE SEQUENCE [LARGE SCALE GENOMIC DNA]</scope>
    <source>
        <strain evidence="4">CCUG 58938</strain>
    </source>
</reference>
<name>A0ABW3K873_9BACT</name>
<accession>A0ABW3K873</accession>
<keyword evidence="1" id="KW-1133">Transmembrane helix</keyword>
<protein>
    <submittedName>
        <fullName evidence="3">DUF4349 domain-containing protein</fullName>
    </submittedName>
</protein>
<feature type="transmembrane region" description="Helical" evidence="1">
    <location>
        <begin position="262"/>
        <end position="284"/>
    </location>
</feature>
<keyword evidence="4" id="KW-1185">Reference proteome</keyword>
<dbReference type="EMBL" id="JBHTKA010000008">
    <property type="protein sequence ID" value="MFD1002278.1"/>
    <property type="molecule type" value="Genomic_DNA"/>
</dbReference>
<comment type="caution">
    <text evidence="3">The sequence shown here is derived from an EMBL/GenBank/DDBJ whole genome shotgun (WGS) entry which is preliminary data.</text>
</comment>
<gene>
    <name evidence="3" type="ORF">ACFQ21_23335</name>
</gene>
<evidence type="ECO:0000256" key="1">
    <source>
        <dbReference type="SAM" id="Phobius"/>
    </source>
</evidence>
<keyword evidence="1" id="KW-0472">Membrane</keyword>
<dbReference type="InterPro" id="IPR025645">
    <property type="entry name" value="DUF4349"/>
</dbReference>
<feature type="domain" description="DUF4349" evidence="2">
    <location>
        <begin position="89"/>
        <end position="277"/>
    </location>
</feature>
<organism evidence="3 4">
    <name type="scientific">Ohtaekwangia kribbensis</name>
    <dbReference type="NCBI Taxonomy" id="688913"/>
    <lineage>
        <taxon>Bacteria</taxon>
        <taxon>Pseudomonadati</taxon>
        <taxon>Bacteroidota</taxon>
        <taxon>Cytophagia</taxon>
        <taxon>Cytophagales</taxon>
        <taxon>Fulvivirgaceae</taxon>
        <taxon>Ohtaekwangia</taxon>
    </lineage>
</organism>